<keyword evidence="4" id="KW-1185">Reference proteome</keyword>
<dbReference type="PANTHER" id="PTHR43625">
    <property type="entry name" value="AFLATOXIN B1 ALDEHYDE REDUCTASE"/>
    <property type="match status" value="1"/>
</dbReference>
<accession>A0A418W1V1</accession>
<dbReference type="Gene3D" id="3.20.20.100">
    <property type="entry name" value="NADP-dependent oxidoreductase domain"/>
    <property type="match status" value="1"/>
</dbReference>
<dbReference type="PROSITE" id="PS51257">
    <property type="entry name" value="PROKAR_LIPOPROTEIN"/>
    <property type="match status" value="1"/>
</dbReference>
<dbReference type="InterPro" id="IPR036812">
    <property type="entry name" value="NAD(P)_OxRdtase_dom_sf"/>
</dbReference>
<dbReference type="InterPro" id="IPR023210">
    <property type="entry name" value="NADP_OxRdtase_dom"/>
</dbReference>
<dbReference type="InterPro" id="IPR050791">
    <property type="entry name" value="Aldo-Keto_reductase"/>
</dbReference>
<sequence length="328" mass="34906">MDTRTLGGSSLTVSALGLGCMGMSEFYGPTDETQSLSTLERALELGVTHFDTADMYGSGHNETLLGRFLAGKRDRVVVATKFGIVRQPGVYDRSIDSSPAYLRQACEESLKRLGVEVIDLYYAHRLNPDVPVEDTVGAMADLARAGKIRALGLCEVSAATLRRAHAIHPIAAVQSEYSLWTRDMEADVLPTCRDLGVSLVAYAPLGRGLLTATISDQKQLADNDFRRLSPRFQDGNLDANLRLVDAVTALAEAKGCKPGQVALAWLLAQGPDILPIPGTKRIPYLEENVGAASVVLSPEEVAALSAAIPPGAASGDRYPAAGMRGLNA</sequence>
<dbReference type="OrthoDB" id="9773828at2"/>
<dbReference type="PANTHER" id="PTHR43625:SF40">
    <property type="entry name" value="ALDO-KETO REDUCTASE YAKC [NADP(+)]"/>
    <property type="match status" value="1"/>
</dbReference>
<organism evidence="3 4">
    <name type="scientific">Azospirillum cavernae</name>
    <dbReference type="NCBI Taxonomy" id="2320860"/>
    <lineage>
        <taxon>Bacteria</taxon>
        <taxon>Pseudomonadati</taxon>
        <taxon>Pseudomonadota</taxon>
        <taxon>Alphaproteobacteria</taxon>
        <taxon>Rhodospirillales</taxon>
        <taxon>Azospirillaceae</taxon>
        <taxon>Azospirillum</taxon>
    </lineage>
</organism>
<protein>
    <submittedName>
        <fullName evidence="3">Aldo/keto reductase</fullName>
    </submittedName>
</protein>
<dbReference type="Pfam" id="PF00248">
    <property type="entry name" value="Aldo_ket_red"/>
    <property type="match status" value="1"/>
</dbReference>
<reference evidence="3 4" key="1">
    <citation type="submission" date="2018-09" db="EMBL/GenBank/DDBJ databases">
        <authorList>
            <person name="Zhu H."/>
        </authorList>
    </citation>
    <scope>NUCLEOTIDE SEQUENCE [LARGE SCALE GENOMIC DNA]</scope>
    <source>
        <strain evidence="3 4">K2W22B-5</strain>
    </source>
</reference>
<dbReference type="InterPro" id="IPR020471">
    <property type="entry name" value="AKR"/>
</dbReference>
<dbReference type="AlphaFoldDB" id="A0A418W1V1"/>
<evidence type="ECO:0000313" key="3">
    <source>
        <dbReference type="EMBL" id="RJF83993.1"/>
    </source>
</evidence>
<dbReference type="GO" id="GO:0005737">
    <property type="term" value="C:cytoplasm"/>
    <property type="evidence" value="ECO:0007669"/>
    <property type="project" value="TreeGrafter"/>
</dbReference>
<gene>
    <name evidence="3" type="ORF">D3877_05085</name>
</gene>
<name>A0A418W1V1_9PROT</name>
<feature type="domain" description="NADP-dependent oxidoreductase" evidence="2">
    <location>
        <begin position="16"/>
        <end position="307"/>
    </location>
</feature>
<dbReference type="PRINTS" id="PR00069">
    <property type="entry name" value="ALDKETRDTASE"/>
</dbReference>
<comment type="caution">
    <text evidence="3">The sequence shown here is derived from an EMBL/GenBank/DDBJ whole genome shotgun (WGS) entry which is preliminary data.</text>
</comment>
<dbReference type="GO" id="GO:0016491">
    <property type="term" value="F:oxidoreductase activity"/>
    <property type="evidence" value="ECO:0007669"/>
    <property type="project" value="UniProtKB-KW"/>
</dbReference>
<dbReference type="SUPFAM" id="SSF51430">
    <property type="entry name" value="NAD(P)-linked oxidoreductase"/>
    <property type="match status" value="1"/>
</dbReference>
<dbReference type="Proteomes" id="UP000283458">
    <property type="component" value="Unassembled WGS sequence"/>
</dbReference>
<proteinExistence type="predicted"/>
<dbReference type="RefSeq" id="WP_119829634.1">
    <property type="nucleotide sequence ID" value="NZ_QYUL01000001.1"/>
</dbReference>
<dbReference type="CDD" id="cd19076">
    <property type="entry name" value="AKR_AKR13A_13D"/>
    <property type="match status" value="1"/>
</dbReference>
<evidence type="ECO:0000256" key="1">
    <source>
        <dbReference type="ARBA" id="ARBA00023002"/>
    </source>
</evidence>
<keyword evidence="1" id="KW-0560">Oxidoreductase</keyword>
<dbReference type="EMBL" id="QYUL01000001">
    <property type="protein sequence ID" value="RJF83993.1"/>
    <property type="molecule type" value="Genomic_DNA"/>
</dbReference>
<evidence type="ECO:0000259" key="2">
    <source>
        <dbReference type="Pfam" id="PF00248"/>
    </source>
</evidence>
<evidence type="ECO:0000313" key="4">
    <source>
        <dbReference type="Proteomes" id="UP000283458"/>
    </source>
</evidence>